<dbReference type="eggNOG" id="COG1585">
    <property type="taxonomic scope" value="Bacteria"/>
</dbReference>
<keyword evidence="8" id="KW-1185">Reference proteome</keyword>
<name>C7M0I5_ACIFD</name>
<dbReference type="GO" id="GO:0005886">
    <property type="term" value="C:plasma membrane"/>
    <property type="evidence" value="ECO:0007669"/>
    <property type="project" value="TreeGrafter"/>
</dbReference>
<accession>C7M0I5</accession>
<dbReference type="HOGENOM" id="CLU_1657040_0_0_11"/>
<evidence type="ECO:0000256" key="4">
    <source>
        <dbReference type="ARBA" id="ARBA00023136"/>
    </source>
</evidence>
<evidence type="ECO:0000256" key="3">
    <source>
        <dbReference type="ARBA" id="ARBA00022989"/>
    </source>
</evidence>
<evidence type="ECO:0000256" key="2">
    <source>
        <dbReference type="ARBA" id="ARBA00022692"/>
    </source>
</evidence>
<dbReference type="OrthoDB" id="3174252at2"/>
<evidence type="ECO:0000313" key="7">
    <source>
        <dbReference type="EMBL" id="ACU54493.1"/>
    </source>
</evidence>
<dbReference type="PANTHER" id="PTHR33507">
    <property type="entry name" value="INNER MEMBRANE PROTEIN YBBJ"/>
    <property type="match status" value="1"/>
</dbReference>
<dbReference type="STRING" id="525909.Afer_1571"/>
<comment type="subcellular location">
    <subcellularLocation>
        <location evidence="1">Membrane</location>
        <topology evidence="1">Multi-pass membrane protein</topology>
    </subcellularLocation>
</comment>
<keyword evidence="2 5" id="KW-0812">Transmembrane</keyword>
<organism evidence="7 8">
    <name type="scientific">Acidimicrobium ferrooxidans (strain DSM 10331 / JCM 15462 / NBRC 103882 / ICP)</name>
    <dbReference type="NCBI Taxonomy" id="525909"/>
    <lineage>
        <taxon>Bacteria</taxon>
        <taxon>Bacillati</taxon>
        <taxon>Actinomycetota</taxon>
        <taxon>Acidimicrobiia</taxon>
        <taxon>Acidimicrobiales</taxon>
        <taxon>Acidimicrobiaceae</taxon>
        <taxon>Acidimicrobium</taxon>
    </lineage>
</organism>
<reference evidence="7 8" key="1">
    <citation type="journal article" date="2009" name="Stand. Genomic Sci.">
        <title>Complete genome sequence of Acidimicrobium ferrooxidans type strain (ICP).</title>
        <authorList>
            <person name="Clum A."/>
            <person name="Nolan M."/>
            <person name="Lang E."/>
            <person name="Glavina Del Rio T."/>
            <person name="Tice H."/>
            <person name="Copeland A."/>
            <person name="Cheng J.F."/>
            <person name="Lucas S."/>
            <person name="Chen F."/>
            <person name="Bruce D."/>
            <person name="Goodwin L."/>
            <person name="Pitluck S."/>
            <person name="Ivanova N."/>
            <person name="Mavrommatis K."/>
            <person name="Mikhailova N."/>
            <person name="Pati A."/>
            <person name="Chen A."/>
            <person name="Palaniappan K."/>
            <person name="Goker M."/>
            <person name="Spring S."/>
            <person name="Land M."/>
            <person name="Hauser L."/>
            <person name="Chang Y.J."/>
            <person name="Jeffries C.C."/>
            <person name="Chain P."/>
            <person name="Bristow J."/>
            <person name="Eisen J.A."/>
            <person name="Markowitz V."/>
            <person name="Hugenholtz P."/>
            <person name="Kyrpides N.C."/>
            <person name="Klenk H.P."/>
            <person name="Lapidus A."/>
        </authorList>
    </citation>
    <scope>NUCLEOTIDE SEQUENCE [LARGE SCALE GENOMIC DNA]</scope>
    <source>
        <strain evidence="8">DSM 10331 / JCM 15462 / NBRC 103882 / ICP</strain>
    </source>
</reference>
<dbReference type="Proteomes" id="UP000000771">
    <property type="component" value="Chromosome"/>
</dbReference>
<keyword evidence="3 5" id="KW-1133">Transmembrane helix</keyword>
<dbReference type="Pfam" id="PF01957">
    <property type="entry name" value="NfeD"/>
    <property type="match status" value="1"/>
</dbReference>
<dbReference type="SUPFAM" id="SSF141322">
    <property type="entry name" value="NfeD domain-like"/>
    <property type="match status" value="1"/>
</dbReference>
<dbReference type="PANTHER" id="PTHR33507:SF3">
    <property type="entry name" value="INNER MEMBRANE PROTEIN YBBJ"/>
    <property type="match status" value="1"/>
</dbReference>
<evidence type="ECO:0000313" key="8">
    <source>
        <dbReference type="Proteomes" id="UP000000771"/>
    </source>
</evidence>
<keyword evidence="4 5" id="KW-0472">Membrane</keyword>
<dbReference type="InterPro" id="IPR052165">
    <property type="entry name" value="Membrane_assoc_protease"/>
</dbReference>
<evidence type="ECO:0000259" key="6">
    <source>
        <dbReference type="Pfam" id="PF01957"/>
    </source>
</evidence>
<gene>
    <name evidence="7" type="ordered locus">Afer_1571</name>
</gene>
<proteinExistence type="predicted"/>
<evidence type="ECO:0000256" key="1">
    <source>
        <dbReference type="ARBA" id="ARBA00004141"/>
    </source>
</evidence>
<protein>
    <recommendedName>
        <fullName evidence="6">NfeD-like C-terminal domain-containing protein</fullName>
    </recommendedName>
</protein>
<evidence type="ECO:0000256" key="5">
    <source>
        <dbReference type="SAM" id="Phobius"/>
    </source>
</evidence>
<dbReference type="Gene3D" id="2.40.50.140">
    <property type="entry name" value="Nucleic acid-binding proteins"/>
    <property type="match status" value="1"/>
</dbReference>
<dbReference type="InterPro" id="IPR002810">
    <property type="entry name" value="NfeD-like_C"/>
</dbReference>
<dbReference type="InterPro" id="IPR012340">
    <property type="entry name" value="NA-bd_OB-fold"/>
</dbReference>
<dbReference type="AlphaFoldDB" id="C7M0I5"/>
<feature type="transmembrane region" description="Helical" evidence="5">
    <location>
        <begin position="53"/>
        <end position="72"/>
    </location>
</feature>
<dbReference type="EMBL" id="CP001631">
    <property type="protein sequence ID" value="ACU54493.1"/>
    <property type="molecule type" value="Genomic_DNA"/>
</dbReference>
<sequence>MLFVMIAFVAAAALIAVAIHFGPHGSVVSGVIGLVLGLVIAWSAQAAISTVGAWALGAGVVVVGLALAGIGLRGVRGLNTRAAIAAPSPLARLLGEEAVVERDLSPIGAIHVHGESWTATTETGESVPAGTHVFITRVDGLRVWVVPAARPEDRQRHSA</sequence>
<dbReference type="KEGG" id="afo:Afer_1571"/>
<dbReference type="RefSeq" id="WP_015798972.1">
    <property type="nucleotide sequence ID" value="NC_013124.1"/>
</dbReference>
<feature type="domain" description="NfeD-like C-terminal" evidence="6">
    <location>
        <begin position="92"/>
        <end position="147"/>
    </location>
</feature>